<evidence type="ECO:0000259" key="1">
    <source>
        <dbReference type="Pfam" id="PF02470"/>
    </source>
</evidence>
<protein>
    <submittedName>
        <fullName evidence="3">MCE family protein</fullName>
    </submittedName>
</protein>
<evidence type="ECO:0000313" key="4">
    <source>
        <dbReference type="Proteomes" id="UP000669179"/>
    </source>
</evidence>
<evidence type="ECO:0000259" key="2">
    <source>
        <dbReference type="Pfam" id="PF11887"/>
    </source>
</evidence>
<dbReference type="PANTHER" id="PTHR33371:SF17">
    <property type="entry name" value="MCE-FAMILY PROTEIN MCE1B"/>
    <property type="match status" value="1"/>
</dbReference>
<dbReference type="EMBL" id="JAGEOJ010000046">
    <property type="protein sequence ID" value="MBO2455889.1"/>
    <property type="molecule type" value="Genomic_DNA"/>
</dbReference>
<proteinExistence type="predicted"/>
<dbReference type="InterPro" id="IPR005693">
    <property type="entry name" value="Mce"/>
</dbReference>
<dbReference type="GO" id="GO:0051701">
    <property type="term" value="P:biological process involved in interaction with host"/>
    <property type="evidence" value="ECO:0007669"/>
    <property type="project" value="TreeGrafter"/>
</dbReference>
<dbReference type="Pfam" id="PF11887">
    <property type="entry name" value="Mce4_CUP1"/>
    <property type="match status" value="1"/>
</dbReference>
<dbReference type="InterPro" id="IPR024516">
    <property type="entry name" value="Mce_C"/>
</dbReference>
<sequence length="362" mass="37836">MRHRKLAGPLIKSLLFVAFTGLATTILAVSIAQVNVGATHSYSARFTDASGLHSGDSVRIAGVQIGRVDKVGVTDRRLAKVTFSIEKDRTLPATVTATIKYVNLVGQRYVELDRGAGVPGAGAGGGAGGGGGAGAGELRPGSTIPVERTKPALDLTELFNGFRPLMQALSPGDVNKLADSIIQVFQGEGSTMETLLSTVGSLTSTLASKDQVIGQVVGNLNSVIEDLNGRSDKVVGLVTTLRRLVSGLAEDRGPIGEAIGALDDLTQSTAGLLQDGRAPLKKDVDRLGRLSQNLADESSTVEKFLNTLPVKMQAIGRLGSYGSWMNLYLCEADLHGVTYKQYPDAKPSPPTGIPVTAARCKS</sequence>
<evidence type="ECO:0000313" key="3">
    <source>
        <dbReference type="EMBL" id="MBO2455889.1"/>
    </source>
</evidence>
<organism evidence="3 4">
    <name type="scientific">Actinomadura barringtoniae</name>
    <dbReference type="NCBI Taxonomy" id="1427535"/>
    <lineage>
        <taxon>Bacteria</taxon>
        <taxon>Bacillati</taxon>
        <taxon>Actinomycetota</taxon>
        <taxon>Actinomycetes</taxon>
        <taxon>Streptosporangiales</taxon>
        <taxon>Thermomonosporaceae</taxon>
        <taxon>Actinomadura</taxon>
    </lineage>
</organism>
<dbReference type="InterPro" id="IPR052336">
    <property type="entry name" value="MlaD_Phospholipid_Transporter"/>
</dbReference>
<gene>
    <name evidence="3" type="ORF">J4573_53060</name>
</gene>
<feature type="domain" description="Mammalian cell entry C-terminal" evidence="2">
    <location>
        <begin position="137"/>
        <end position="331"/>
    </location>
</feature>
<dbReference type="InterPro" id="IPR003399">
    <property type="entry name" value="Mce/MlaD"/>
</dbReference>
<name>A0A939TAW3_9ACTN</name>
<reference evidence="3" key="1">
    <citation type="submission" date="2021-03" db="EMBL/GenBank/DDBJ databases">
        <authorList>
            <person name="Kanchanasin P."/>
            <person name="Saeng-In P."/>
            <person name="Phongsopitanun W."/>
            <person name="Yuki M."/>
            <person name="Kudo T."/>
            <person name="Ohkuma M."/>
            <person name="Tanasupawat S."/>
        </authorList>
    </citation>
    <scope>NUCLEOTIDE SEQUENCE</scope>
    <source>
        <strain evidence="3">GKU 128</strain>
    </source>
</reference>
<accession>A0A939TAW3</accession>
<keyword evidence="4" id="KW-1185">Reference proteome</keyword>
<dbReference type="RefSeq" id="WP_208264127.1">
    <property type="nucleotide sequence ID" value="NZ_JAGEOJ010000046.1"/>
</dbReference>
<dbReference type="GO" id="GO:0005576">
    <property type="term" value="C:extracellular region"/>
    <property type="evidence" value="ECO:0007669"/>
    <property type="project" value="TreeGrafter"/>
</dbReference>
<comment type="caution">
    <text evidence="3">The sequence shown here is derived from an EMBL/GenBank/DDBJ whole genome shotgun (WGS) entry which is preliminary data.</text>
</comment>
<dbReference type="NCBIfam" id="TIGR00996">
    <property type="entry name" value="Mtu_fam_mce"/>
    <property type="match status" value="1"/>
</dbReference>
<feature type="domain" description="Mce/MlaD" evidence="1">
    <location>
        <begin position="40"/>
        <end position="115"/>
    </location>
</feature>
<dbReference type="PANTHER" id="PTHR33371">
    <property type="entry name" value="INTERMEMBRANE PHOSPHOLIPID TRANSPORT SYSTEM BINDING PROTEIN MLAD-RELATED"/>
    <property type="match status" value="1"/>
</dbReference>
<dbReference type="Pfam" id="PF02470">
    <property type="entry name" value="MlaD"/>
    <property type="match status" value="1"/>
</dbReference>
<dbReference type="Proteomes" id="UP000669179">
    <property type="component" value="Unassembled WGS sequence"/>
</dbReference>
<dbReference type="AlphaFoldDB" id="A0A939TAW3"/>